<accession>A0ABV9CAI1</accession>
<proteinExistence type="predicted"/>
<feature type="domain" description="Methyltransferase type 11" evidence="1">
    <location>
        <begin position="49"/>
        <end position="136"/>
    </location>
</feature>
<dbReference type="GO" id="GO:0008168">
    <property type="term" value="F:methyltransferase activity"/>
    <property type="evidence" value="ECO:0007669"/>
    <property type="project" value="UniProtKB-KW"/>
</dbReference>
<dbReference type="CDD" id="cd02440">
    <property type="entry name" value="AdoMet_MTases"/>
    <property type="match status" value="1"/>
</dbReference>
<gene>
    <name evidence="2" type="ORF">ACFO60_04425</name>
</gene>
<dbReference type="SUPFAM" id="SSF53335">
    <property type="entry name" value="S-adenosyl-L-methionine-dependent methyltransferases"/>
    <property type="match status" value="1"/>
</dbReference>
<dbReference type="RefSeq" id="WP_380837216.1">
    <property type="nucleotide sequence ID" value="NZ_JBHSFP010000002.1"/>
</dbReference>
<evidence type="ECO:0000313" key="2">
    <source>
        <dbReference type="EMBL" id="MFC4530001.1"/>
    </source>
</evidence>
<dbReference type="InterPro" id="IPR029063">
    <property type="entry name" value="SAM-dependent_MTases_sf"/>
</dbReference>
<dbReference type="PANTHER" id="PTHR43861:SF1">
    <property type="entry name" value="TRANS-ACONITATE 2-METHYLTRANSFERASE"/>
    <property type="match status" value="1"/>
</dbReference>
<reference evidence="3" key="1">
    <citation type="journal article" date="2019" name="Int. J. Syst. Evol. Microbiol.">
        <title>The Global Catalogue of Microorganisms (GCM) 10K type strain sequencing project: providing services to taxonomists for standard genome sequencing and annotation.</title>
        <authorList>
            <consortium name="The Broad Institute Genomics Platform"/>
            <consortium name="The Broad Institute Genome Sequencing Center for Infectious Disease"/>
            <person name="Wu L."/>
            <person name="Ma J."/>
        </authorList>
    </citation>
    <scope>NUCLEOTIDE SEQUENCE [LARGE SCALE GENOMIC DNA]</scope>
    <source>
        <strain evidence="3">CGMCC 4.7132</strain>
    </source>
</reference>
<sequence length="200" mass="21971">MTDHAATTRATYDLIAPEYARRWSSSPEWVTAEIDRLRASLPAGARVADIGCGPGHHTRLLRERGFRVAGFDLSRKMLTAAGGGPGLVQADMRALPVATRSLDAVWCVAALLHIPRPEVPVVLGEFGRVLRPGGELTLSVAEGDGEGWENVSYEQSLRRWFVSHRIEPLGALLTEAGFSVAGHSRRSTHRDWLLIHARRH</sequence>
<protein>
    <submittedName>
        <fullName evidence="2">Class I SAM-dependent DNA methyltransferase</fullName>
    </submittedName>
</protein>
<dbReference type="Gene3D" id="3.40.50.150">
    <property type="entry name" value="Vaccinia Virus protein VP39"/>
    <property type="match status" value="1"/>
</dbReference>
<dbReference type="Pfam" id="PF08241">
    <property type="entry name" value="Methyltransf_11"/>
    <property type="match status" value="1"/>
</dbReference>
<keyword evidence="2" id="KW-0808">Transferase</keyword>
<evidence type="ECO:0000313" key="3">
    <source>
        <dbReference type="Proteomes" id="UP001596004"/>
    </source>
</evidence>
<dbReference type="Proteomes" id="UP001596004">
    <property type="component" value="Unassembled WGS sequence"/>
</dbReference>
<keyword evidence="2" id="KW-0489">Methyltransferase</keyword>
<name>A0ABV9CAI1_9ACTN</name>
<dbReference type="GO" id="GO:0032259">
    <property type="term" value="P:methylation"/>
    <property type="evidence" value="ECO:0007669"/>
    <property type="project" value="UniProtKB-KW"/>
</dbReference>
<dbReference type="InterPro" id="IPR013216">
    <property type="entry name" value="Methyltransf_11"/>
</dbReference>
<dbReference type="PANTHER" id="PTHR43861">
    <property type="entry name" value="TRANS-ACONITATE 2-METHYLTRANSFERASE-RELATED"/>
    <property type="match status" value="1"/>
</dbReference>
<organism evidence="2 3">
    <name type="scientific">Sphaerisporangium dianthi</name>
    <dbReference type="NCBI Taxonomy" id="1436120"/>
    <lineage>
        <taxon>Bacteria</taxon>
        <taxon>Bacillati</taxon>
        <taxon>Actinomycetota</taxon>
        <taxon>Actinomycetes</taxon>
        <taxon>Streptosporangiales</taxon>
        <taxon>Streptosporangiaceae</taxon>
        <taxon>Sphaerisporangium</taxon>
    </lineage>
</organism>
<keyword evidence="3" id="KW-1185">Reference proteome</keyword>
<comment type="caution">
    <text evidence="2">The sequence shown here is derived from an EMBL/GenBank/DDBJ whole genome shotgun (WGS) entry which is preliminary data.</text>
</comment>
<evidence type="ECO:0000259" key="1">
    <source>
        <dbReference type="Pfam" id="PF08241"/>
    </source>
</evidence>
<dbReference type="EMBL" id="JBHSFP010000002">
    <property type="protein sequence ID" value="MFC4530001.1"/>
    <property type="molecule type" value="Genomic_DNA"/>
</dbReference>